<sequence>MAKTDWKLADTISPEDMNQIGKDINALSADNSVTDNQIGDRTISDTAAPTGDRGKIMVLLGWLANMIKTITGKPNWRTAPRTTLENAVKRNGDTMSGPLVMDTGLSNALSLKGGISNHVYMQYFSDRDNQDVRSAFTGFGTSSNPHFSIVNERENGEILLSTKNGSGAVKINSNIAHHAGNHNSAGDPHSQYALKSAPVFTGPVTEGNSFSNYVSNYPVLANGVDGSYTRAVILLHQAYDTTRINYNYCIGDFFGHRGAPSMLSRAPLATVHSHSAYENTRVSVQSIAERCTFVTCKYNGVKYVALSIPYNAMAMTNGIYFRGYIYSTAPESLKYIEYYNEQTSTAINTEINNSIVELPANNMHYIEAGGFQVNGSPVLTTANHNSSSDPHNQYLLKTGGTMTGALAVNQSVSAGSSEGRNLIAGPWGDVSSNSDGHFLISGNAYTTGNNEYRYAKTHSTVGARGIRFSAFGGGLHFFETGSHATTADVAFTPSWKKIWNETNMGRGSGMNADLLDDYHASQGADGNTVAARDGGGSLVASAFRVHNPNNSLAQAYLGYLDDTARIRVGGSGVGASSGFEIQGAGDKKLFRASDNGQLTSYAAQGTSPFVVSSTTRVGNLNADMLDDCHATALATPNTVAIRGASGTIKAAAPQAADDVARKAETDAVAQASVPRGVNNQSLAFIQTLLMPTDTRAWSVTAWDGDKPATILIKDGATTVCTLTMSYNDDKPVTMIAQAGATKVTWSATWNGEKLTGYTKAVTS</sequence>
<dbReference type="Proteomes" id="UP000267798">
    <property type="component" value="Unassembled WGS sequence"/>
</dbReference>
<keyword evidence="2" id="KW-1185">Reference proteome</keyword>
<dbReference type="AlphaFoldDB" id="A0A3A6Q241"/>
<organism evidence="1 2">
    <name type="scientific">Paenibacillus pinisoli</name>
    <dbReference type="NCBI Taxonomy" id="1276110"/>
    <lineage>
        <taxon>Bacteria</taxon>
        <taxon>Bacillati</taxon>
        <taxon>Bacillota</taxon>
        <taxon>Bacilli</taxon>
        <taxon>Bacillales</taxon>
        <taxon>Paenibacillaceae</taxon>
        <taxon>Paenibacillus</taxon>
    </lineage>
</organism>
<accession>A0A3A6Q241</accession>
<evidence type="ECO:0000313" key="1">
    <source>
        <dbReference type="EMBL" id="RJX40044.1"/>
    </source>
</evidence>
<gene>
    <name evidence="1" type="ORF">D3P09_11760</name>
</gene>
<evidence type="ECO:0000313" key="2">
    <source>
        <dbReference type="Proteomes" id="UP000267798"/>
    </source>
</evidence>
<name>A0A3A6Q241_9BACL</name>
<protein>
    <submittedName>
        <fullName evidence="1">Uncharacterized protein</fullName>
    </submittedName>
</protein>
<dbReference type="EMBL" id="QXQB01000002">
    <property type="protein sequence ID" value="RJX40044.1"/>
    <property type="molecule type" value="Genomic_DNA"/>
</dbReference>
<proteinExistence type="predicted"/>
<dbReference type="OrthoDB" id="1624444at2"/>
<dbReference type="RefSeq" id="WP_120109987.1">
    <property type="nucleotide sequence ID" value="NZ_QXQB01000002.1"/>
</dbReference>
<reference evidence="1 2" key="1">
    <citation type="submission" date="2018-09" db="EMBL/GenBank/DDBJ databases">
        <title>Paenibacillus aracenensis nov. sp. isolated from a cave in southern Spain.</title>
        <authorList>
            <person name="Jurado V."/>
            <person name="Gutierrez-Patricio S."/>
            <person name="Gonzalez-Pimentel J.L."/>
            <person name="Miller A.Z."/>
            <person name="Laiz L."/>
            <person name="Saiz-Jimenez C."/>
        </authorList>
    </citation>
    <scope>NUCLEOTIDE SEQUENCE [LARGE SCALE GENOMIC DNA]</scope>
    <source>
        <strain evidence="1 2">JCM 19203</strain>
    </source>
</reference>
<comment type="caution">
    <text evidence="1">The sequence shown here is derived from an EMBL/GenBank/DDBJ whole genome shotgun (WGS) entry which is preliminary data.</text>
</comment>